<dbReference type="Proteomes" id="UP001597183">
    <property type="component" value="Unassembled WGS sequence"/>
</dbReference>
<reference evidence="2" key="1">
    <citation type="journal article" date="2019" name="Int. J. Syst. Evol. Microbiol.">
        <title>The Global Catalogue of Microorganisms (GCM) 10K type strain sequencing project: providing services to taxonomists for standard genome sequencing and annotation.</title>
        <authorList>
            <consortium name="The Broad Institute Genomics Platform"/>
            <consortium name="The Broad Institute Genome Sequencing Center for Infectious Disease"/>
            <person name="Wu L."/>
            <person name="Ma J."/>
        </authorList>
    </citation>
    <scope>NUCLEOTIDE SEQUENCE [LARGE SCALE GENOMIC DNA]</scope>
    <source>
        <strain evidence="2">CCM 7526</strain>
    </source>
</reference>
<name>A0ABW4AT77_9ACTN</name>
<evidence type="ECO:0000313" key="2">
    <source>
        <dbReference type="Proteomes" id="UP001597183"/>
    </source>
</evidence>
<proteinExistence type="predicted"/>
<accession>A0ABW4AT77</accession>
<dbReference type="EMBL" id="JBHTMK010000079">
    <property type="protein sequence ID" value="MFD1374094.1"/>
    <property type="molecule type" value="Genomic_DNA"/>
</dbReference>
<sequence length="117" mass="13532">MATRKTSVTEVPYDERGNLLFYVERDGGYSYLEDNRYRQVPYTMRPNVTFEATLTIDSMRTGQSAKYLIWRDTDGHHYPMFITDLTAMLPLVDIRRGVVSGTWIVRKKGQNYGIALA</sequence>
<evidence type="ECO:0000313" key="1">
    <source>
        <dbReference type="EMBL" id="MFD1374094.1"/>
    </source>
</evidence>
<organism evidence="1 2">
    <name type="scientific">Actinoplanes sichuanensis</name>
    <dbReference type="NCBI Taxonomy" id="512349"/>
    <lineage>
        <taxon>Bacteria</taxon>
        <taxon>Bacillati</taxon>
        <taxon>Actinomycetota</taxon>
        <taxon>Actinomycetes</taxon>
        <taxon>Micromonosporales</taxon>
        <taxon>Micromonosporaceae</taxon>
        <taxon>Actinoplanes</taxon>
    </lineage>
</organism>
<gene>
    <name evidence="1" type="ORF">ACFQ5G_52945</name>
</gene>
<dbReference type="RefSeq" id="WP_317794303.1">
    <property type="nucleotide sequence ID" value="NZ_AP028461.1"/>
</dbReference>
<keyword evidence="2" id="KW-1185">Reference proteome</keyword>
<protein>
    <submittedName>
        <fullName evidence="1">Uncharacterized protein</fullName>
    </submittedName>
</protein>
<comment type="caution">
    <text evidence="1">The sequence shown here is derived from an EMBL/GenBank/DDBJ whole genome shotgun (WGS) entry which is preliminary data.</text>
</comment>